<keyword evidence="7" id="KW-1185">Reference proteome</keyword>
<dbReference type="SUPFAM" id="SSF52413">
    <property type="entry name" value="UDP-glucose/GDP-mannose dehydrogenase C-terminal domain"/>
    <property type="match status" value="1"/>
</dbReference>
<evidence type="ECO:0000313" key="6">
    <source>
        <dbReference type="EMBL" id="MBP2017887.1"/>
    </source>
</evidence>
<dbReference type="InterPro" id="IPR014026">
    <property type="entry name" value="UDP-Glc/GDP-Man_DH_dimer"/>
</dbReference>
<dbReference type="Gene3D" id="3.40.50.720">
    <property type="entry name" value="NAD(P)-binding Rossmann-like Domain"/>
    <property type="match status" value="2"/>
</dbReference>
<comment type="caution">
    <text evidence="6">The sequence shown here is derived from an EMBL/GenBank/DDBJ whole genome shotgun (WGS) entry which is preliminary data.</text>
</comment>
<dbReference type="GO" id="GO:0089714">
    <property type="term" value="F:UDP-N-acetyl-D-mannosamine dehydrogenase activity"/>
    <property type="evidence" value="ECO:0007669"/>
    <property type="project" value="UniProtKB-EC"/>
</dbReference>
<name>A0ABS4JQS9_9FIRM</name>
<dbReference type="PIRSF" id="PIRSF000124">
    <property type="entry name" value="UDPglc_GDPman_dh"/>
    <property type="match status" value="1"/>
</dbReference>
<dbReference type="RefSeq" id="WP_209466030.1">
    <property type="nucleotide sequence ID" value="NZ_JAGGLG010000008.1"/>
</dbReference>
<keyword evidence="2 6" id="KW-0560">Oxidoreductase</keyword>
<organism evidence="6 7">
    <name type="scientific">Symbiobacterium terraclitae</name>
    <dbReference type="NCBI Taxonomy" id="557451"/>
    <lineage>
        <taxon>Bacteria</taxon>
        <taxon>Bacillati</taxon>
        <taxon>Bacillota</taxon>
        <taxon>Clostridia</taxon>
        <taxon>Eubacteriales</taxon>
        <taxon>Symbiobacteriaceae</taxon>
        <taxon>Symbiobacterium</taxon>
    </lineage>
</organism>
<dbReference type="Pfam" id="PF00984">
    <property type="entry name" value="UDPG_MGDP_dh"/>
    <property type="match status" value="1"/>
</dbReference>
<keyword evidence="3" id="KW-0520">NAD</keyword>
<evidence type="ECO:0000256" key="2">
    <source>
        <dbReference type="ARBA" id="ARBA00023002"/>
    </source>
</evidence>
<dbReference type="InterPro" id="IPR017476">
    <property type="entry name" value="UDP-Glc/GDP-Man"/>
</dbReference>
<accession>A0ABS4JQS9</accession>
<dbReference type="PANTHER" id="PTHR43491:SF2">
    <property type="entry name" value="UDP-N-ACETYL-D-MANNOSAMINE DEHYDROGENASE"/>
    <property type="match status" value="1"/>
</dbReference>
<comment type="similarity">
    <text evidence="1 4">Belongs to the UDP-glucose/GDP-mannose dehydrogenase family.</text>
</comment>
<evidence type="ECO:0000256" key="1">
    <source>
        <dbReference type="ARBA" id="ARBA00006601"/>
    </source>
</evidence>
<feature type="domain" description="UDP-glucose/GDP-mannose dehydrogenase C-terminal" evidence="5">
    <location>
        <begin position="320"/>
        <end position="411"/>
    </location>
</feature>
<evidence type="ECO:0000256" key="4">
    <source>
        <dbReference type="PIRNR" id="PIRNR000124"/>
    </source>
</evidence>
<dbReference type="InterPro" id="IPR001732">
    <property type="entry name" value="UDP-Glc/GDP-Man_DH_N"/>
</dbReference>
<evidence type="ECO:0000256" key="3">
    <source>
        <dbReference type="ARBA" id="ARBA00023027"/>
    </source>
</evidence>
<dbReference type="NCBIfam" id="TIGR03026">
    <property type="entry name" value="NDP-sugDHase"/>
    <property type="match status" value="1"/>
</dbReference>
<dbReference type="InterPro" id="IPR008927">
    <property type="entry name" value="6-PGluconate_DH-like_C_sf"/>
</dbReference>
<sequence length="433" mass="46925">MKVCIMGMGYIGFPTACLLANAGHHVVGVDVNTAIINSLHEGQLHIVNEEGLAALAQKVFSDGSLTVCDQPSRADAFIIAVPTPFKHSNDNIRERIFRPEASYQADLGYVISATRAIAPFVQPGNLVILESTVPPGTTEEVVVGTLREEGVDTSQLLVAHAPERVLPGNLLAELVQNDRVIGGLTPAAGEAAAALYRSFVRGCISITDAKTAELVKLMENTYRDVNIALANEFALVCEHLKVNAWEAMSLANRHPRVQFLRPGPGVGGHCIAVDPYFVVEAAPTLTDLIQTARRINRRMPLHVVKLLHELEGNQPVQRVAILGASYKADVGDDRESPSLEIAQLLESEGIEVKVHDPFIARYNLPLEDMLRGAEALLLLTDHAVYASLDPNWVRELVSRPLLVDARGVVSLDNWCAAGFQVKILGCGQQLVMV</sequence>
<dbReference type="SUPFAM" id="SSF48179">
    <property type="entry name" value="6-phosphogluconate dehydrogenase C-terminal domain-like"/>
    <property type="match status" value="1"/>
</dbReference>
<protein>
    <submittedName>
        <fullName evidence="6">UDP-N-acetyl-D-mannosaminuronic acid dehydrogenase</fullName>
        <ecNumber evidence="6">1.1.1.336</ecNumber>
    </submittedName>
</protein>
<dbReference type="InterPro" id="IPR028359">
    <property type="entry name" value="UDP_ManNAc/GlcNAc_DH"/>
</dbReference>
<dbReference type="EC" id="1.1.1.336" evidence="6"/>
<proteinExistence type="inferred from homology"/>
<dbReference type="InterPro" id="IPR036220">
    <property type="entry name" value="UDP-Glc/GDP-Man_DH_C_sf"/>
</dbReference>
<evidence type="ECO:0000259" key="5">
    <source>
        <dbReference type="SMART" id="SM00984"/>
    </source>
</evidence>
<dbReference type="SUPFAM" id="SSF51735">
    <property type="entry name" value="NAD(P)-binding Rossmann-fold domains"/>
    <property type="match status" value="1"/>
</dbReference>
<dbReference type="PANTHER" id="PTHR43491">
    <property type="entry name" value="UDP-N-ACETYL-D-MANNOSAMINE DEHYDROGENASE"/>
    <property type="match status" value="1"/>
</dbReference>
<dbReference type="InterPro" id="IPR036291">
    <property type="entry name" value="NAD(P)-bd_dom_sf"/>
</dbReference>
<dbReference type="InterPro" id="IPR014027">
    <property type="entry name" value="UDP-Glc/GDP-Man_DH_C"/>
</dbReference>
<dbReference type="EMBL" id="JAGGLG010000008">
    <property type="protein sequence ID" value="MBP2017887.1"/>
    <property type="molecule type" value="Genomic_DNA"/>
</dbReference>
<dbReference type="Pfam" id="PF03721">
    <property type="entry name" value="UDPG_MGDP_dh_N"/>
    <property type="match status" value="1"/>
</dbReference>
<dbReference type="SMART" id="SM00984">
    <property type="entry name" value="UDPG_MGDP_dh_C"/>
    <property type="match status" value="1"/>
</dbReference>
<evidence type="ECO:0000313" key="7">
    <source>
        <dbReference type="Proteomes" id="UP001519289"/>
    </source>
</evidence>
<reference evidence="6 7" key="1">
    <citation type="submission" date="2021-03" db="EMBL/GenBank/DDBJ databases">
        <title>Genomic Encyclopedia of Type Strains, Phase IV (KMG-IV): sequencing the most valuable type-strain genomes for metagenomic binning, comparative biology and taxonomic classification.</title>
        <authorList>
            <person name="Goeker M."/>
        </authorList>
    </citation>
    <scope>NUCLEOTIDE SEQUENCE [LARGE SCALE GENOMIC DNA]</scope>
    <source>
        <strain evidence="6 7">DSM 27138</strain>
    </source>
</reference>
<dbReference type="PIRSF" id="PIRSF500136">
    <property type="entry name" value="UDP_ManNAc_DH"/>
    <property type="match status" value="1"/>
</dbReference>
<gene>
    <name evidence="6" type="ORF">J2Z79_001273</name>
</gene>
<dbReference type="Pfam" id="PF03720">
    <property type="entry name" value="UDPG_MGDP_dh_C"/>
    <property type="match status" value="1"/>
</dbReference>
<dbReference type="Proteomes" id="UP001519289">
    <property type="component" value="Unassembled WGS sequence"/>
</dbReference>